<accession>A0ABN7W9C3</accession>
<dbReference type="EMBL" id="CAJVQB010035681">
    <property type="protein sequence ID" value="CAG8822873.1"/>
    <property type="molecule type" value="Genomic_DNA"/>
</dbReference>
<name>A0ABN7W9C3_GIGMA</name>
<proteinExistence type="predicted"/>
<comment type="caution">
    <text evidence="1">The sequence shown here is derived from an EMBL/GenBank/DDBJ whole genome shotgun (WGS) entry which is preliminary data.</text>
</comment>
<reference evidence="1 2" key="1">
    <citation type="submission" date="2021-06" db="EMBL/GenBank/DDBJ databases">
        <authorList>
            <person name="Kallberg Y."/>
            <person name="Tangrot J."/>
            <person name="Rosling A."/>
        </authorList>
    </citation>
    <scope>NUCLEOTIDE SEQUENCE [LARGE SCALE GENOMIC DNA]</scope>
    <source>
        <strain evidence="1 2">120-4 pot B 10/14</strain>
    </source>
</reference>
<protein>
    <submittedName>
        <fullName evidence="1">7718_t:CDS:1</fullName>
    </submittedName>
</protein>
<evidence type="ECO:0000313" key="2">
    <source>
        <dbReference type="Proteomes" id="UP000789901"/>
    </source>
</evidence>
<sequence>EVYRLQLQMQIMLDEIRPPIFEEWFDELRPPIHENSETCYVSLIKQCWDSKLDRRPSAAKLIHDEENEEFIYSSENHSDIDDLTNKYNTKSTSIDKILNIEDLINEYNNKPTSSEKLLILFSTKGMSLA</sequence>
<organism evidence="1 2">
    <name type="scientific">Gigaspora margarita</name>
    <dbReference type="NCBI Taxonomy" id="4874"/>
    <lineage>
        <taxon>Eukaryota</taxon>
        <taxon>Fungi</taxon>
        <taxon>Fungi incertae sedis</taxon>
        <taxon>Mucoromycota</taxon>
        <taxon>Glomeromycotina</taxon>
        <taxon>Glomeromycetes</taxon>
        <taxon>Diversisporales</taxon>
        <taxon>Gigasporaceae</taxon>
        <taxon>Gigaspora</taxon>
    </lineage>
</organism>
<dbReference type="Gene3D" id="1.10.510.10">
    <property type="entry name" value="Transferase(Phosphotransferase) domain 1"/>
    <property type="match status" value="1"/>
</dbReference>
<gene>
    <name evidence="1" type="ORF">GMARGA_LOCUS28194</name>
</gene>
<dbReference type="Proteomes" id="UP000789901">
    <property type="component" value="Unassembled WGS sequence"/>
</dbReference>
<feature type="non-terminal residue" evidence="1">
    <location>
        <position position="1"/>
    </location>
</feature>
<evidence type="ECO:0000313" key="1">
    <source>
        <dbReference type="EMBL" id="CAG8822873.1"/>
    </source>
</evidence>
<keyword evidence="2" id="KW-1185">Reference proteome</keyword>